<evidence type="ECO:0000256" key="3">
    <source>
        <dbReference type="ARBA" id="ARBA00022553"/>
    </source>
</evidence>
<evidence type="ECO:0000313" key="6">
    <source>
        <dbReference type="Proteomes" id="UP001206925"/>
    </source>
</evidence>
<dbReference type="PANTHER" id="PTHR43719">
    <property type="entry name" value="TWO-COMPONENT HISTIDINE KINASE"/>
    <property type="match status" value="1"/>
</dbReference>
<dbReference type="Gene3D" id="3.30.565.10">
    <property type="entry name" value="Histidine kinase-like ATPase, C-terminal domain"/>
    <property type="match status" value="1"/>
</dbReference>
<comment type="caution">
    <text evidence="5">The sequence shown here is derived from an EMBL/GenBank/DDBJ whole genome shotgun (WGS) entry which is preliminary data.</text>
</comment>
<dbReference type="InterPro" id="IPR005467">
    <property type="entry name" value="His_kinase_dom"/>
</dbReference>
<accession>A0AAD5CXD4</accession>
<dbReference type="EMBL" id="JAMZMK010006396">
    <property type="protein sequence ID" value="KAI7749160.1"/>
    <property type="molecule type" value="Genomic_DNA"/>
</dbReference>
<evidence type="ECO:0000256" key="2">
    <source>
        <dbReference type="ARBA" id="ARBA00012438"/>
    </source>
</evidence>
<dbReference type="GO" id="GO:0004673">
    <property type="term" value="F:protein histidine kinase activity"/>
    <property type="evidence" value="ECO:0007669"/>
    <property type="project" value="UniProtKB-EC"/>
</dbReference>
<evidence type="ECO:0000259" key="4">
    <source>
        <dbReference type="PROSITE" id="PS50109"/>
    </source>
</evidence>
<dbReference type="PANTHER" id="PTHR43719:SF73">
    <property type="entry name" value="HISTIDINE KINASE 3"/>
    <property type="match status" value="1"/>
</dbReference>
<keyword evidence="3" id="KW-0597">Phosphoprotein</keyword>
<dbReference type="EC" id="2.7.13.3" evidence="2"/>
<organism evidence="5 6">
    <name type="scientific">Ambrosia artemisiifolia</name>
    <name type="common">Common ragweed</name>
    <dbReference type="NCBI Taxonomy" id="4212"/>
    <lineage>
        <taxon>Eukaryota</taxon>
        <taxon>Viridiplantae</taxon>
        <taxon>Streptophyta</taxon>
        <taxon>Embryophyta</taxon>
        <taxon>Tracheophyta</taxon>
        <taxon>Spermatophyta</taxon>
        <taxon>Magnoliopsida</taxon>
        <taxon>eudicotyledons</taxon>
        <taxon>Gunneridae</taxon>
        <taxon>Pentapetalae</taxon>
        <taxon>asterids</taxon>
        <taxon>campanulids</taxon>
        <taxon>Asterales</taxon>
        <taxon>Asteraceae</taxon>
        <taxon>Asteroideae</taxon>
        <taxon>Heliantheae alliance</taxon>
        <taxon>Heliantheae</taxon>
        <taxon>Ambrosia</taxon>
    </lineage>
</organism>
<dbReference type="Gene3D" id="1.10.287.130">
    <property type="match status" value="1"/>
</dbReference>
<dbReference type="InterPro" id="IPR050956">
    <property type="entry name" value="2C_system_His_kinase"/>
</dbReference>
<proteinExistence type="predicted"/>
<keyword evidence="6" id="KW-1185">Reference proteome</keyword>
<evidence type="ECO:0000313" key="5">
    <source>
        <dbReference type="EMBL" id="KAI7749160.1"/>
    </source>
</evidence>
<gene>
    <name evidence="5" type="ORF">M8C21_028215</name>
</gene>
<sequence>MLDMLMDTVLDVTQQDYVRTAQASGKALVSLINAVLDQAKIESGKLELEAVQFDLREIFDDVLSLFSGKSQEKGIELAVYISAKVPETLIGDPGRFRQIITNLMGNSI</sequence>
<reference evidence="5" key="1">
    <citation type="submission" date="2022-06" db="EMBL/GenBank/DDBJ databases">
        <title>Uncovering the hologenomic basis of an extraordinary plant invasion.</title>
        <authorList>
            <person name="Bieker V.C."/>
            <person name="Martin M.D."/>
            <person name="Gilbert T."/>
            <person name="Hodgins K."/>
            <person name="Battlay P."/>
            <person name="Petersen B."/>
            <person name="Wilson J."/>
        </authorList>
    </citation>
    <scope>NUCLEOTIDE SEQUENCE</scope>
    <source>
        <strain evidence="5">AA19_3_7</strain>
        <tissue evidence="5">Leaf</tissue>
    </source>
</reference>
<feature type="domain" description="Histidine kinase" evidence="4">
    <location>
        <begin position="1"/>
        <end position="108"/>
    </location>
</feature>
<dbReference type="InterPro" id="IPR036890">
    <property type="entry name" value="HATPase_C_sf"/>
</dbReference>
<dbReference type="PROSITE" id="PS50109">
    <property type="entry name" value="HIS_KIN"/>
    <property type="match status" value="1"/>
</dbReference>
<dbReference type="Proteomes" id="UP001206925">
    <property type="component" value="Unassembled WGS sequence"/>
</dbReference>
<comment type="catalytic activity">
    <reaction evidence="1">
        <text>ATP + protein L-histidine = ADP + protein N-phospho-L-histidine.</text>
        <dbReference type="EC" id="2.7.13.3"/>
    </reaction>
</comment>
<dbReference type="GO" id="GO:0005634">
    <property type="term" value="C:nucleus"/>
    <property type="evidence" value="ECO:0007669"/>
    <property type="project" value="TreeGrafter"/>
</dbReference>
<evidence type="ECO:0000256" key="1">
    <source>
        <dbReference type="ARBA" id="ARBA00000085"/>
    </source>
</evidence>
<dbReference type="SUPFAM" id="SSF55874">
    <property type="entry name" value="ATPase domain of HSP90 chaperone/DNA topoisomerase II/histidine kinase"/>
    <property type="match status" value="1"/>
</dbReference>
<feature type="non-terminal residue" evidence="5">
    <location>
        <position position="108"/>
    </location>
</feature>
<name>A0AAD5CXD4_AMBAR</name>
<protein>
    <recommendedName>
        <fullName evidence="2">histidine kinase</fullName>
        <ecNumber evidence="2">2.7.13.3</ecNumber>
    </recommendedName>
</protein>
<dbReference type="AlphaFoldDB" id="A0AAD5CXD4"/>